<name>A0ACB9GB82_CICIN</name>
<gene>
    <name evidence="1" type="ORF">L2E82_10731</name>
</gene>
<evidence type="ECO:0000313" key="1">
    <source>
        <dbReference type="EMBL" id="KAI3780743.1"/>
    </source>
</evidence>
<reference evidence="1 2" key="2">
    <citation type="journal article" date="2022" name="Mol. Ecol. Resour.">
        <title>The genomes of chicory, endive, great burdock and yacon provide insights into Asteraceae paleo-polyploidization history and plant inulin production.</title>
        <authorList>
            <person name="Fan W."/>
            <person name="Wang S."/>
            <person name="Wang H."/>
            <person name="Wang A."/>
            <person name="Jiang F."/>
            <person name="Liu H."/>
            <person name="Zhao H."/>
            <person name="Xu D."/>
            <person name="Zhang Y."/>
        </authorList>
    </citation>
    <scope>NUCLEOTIDE SEQUENCE [LARGE SCALE GENOMIC DNA]</scope>
    <source>
        <strain evidence="2">cv. Punajuju</strain>
        <tissue evidence="1">Leaves</tissue>
    </source>
</reference>
<keyword evidence="2" id="KW-1185">Reference proteome</keyword>
<organism evidence="1 2">
    <name type="scientific">Cichorium intybus</name>
    <name type="common">Chicory</name>
    <dbReference type="NCBI Taxonomy" id="13427"/>
    <lineage>
        <taxon>Eukaryota</taxon>
        <taxon>Viridiplantae</taxon>
        <taxon>Streptophyta</taxon>
        <taxon>Embryophyta</taxon>
        <taxon>Tracheophyta</taxon>
        <taxon>Spermatophyta</taxon>
        <taxon>Magnoliopsida</taxon>
        <taxon>eudicotyledons</taxon>
        <taxon>Gunneridae</taxon>
        <taxon>Pentapetalae</taxon>
        <taxon>asterids</taxon>
        <taxon>campanulids</taxon>
        <taxon>Asterales</taxon>
        <taxon>Asteraceae</taxon>
        <taxon>Cichorioideae</taxon>
        <taxon>Cichorieae</taxon>
        <taxon>Cichoriinae</taxon>
        <taxon>Cichorium</taxon>
    </lineage>
</organism>
<dbReference type="Proteomes" id="UP001055811">
    <property type="component" value="Linkage Group LG02"/>
</dbReference>
<evidence type="ECO:0000313" key="2">
    <source>
        <dbReference type="Proteomes" id="UP001055811"/>
    </source>
</evidence>
<reference evidence="2" key="1">
    <citation type="journal article" date="2022" name="Mol. Ecol. Resour.">
        <title>The genomes of chicory, endive, great burdock and yacon provide insights into Asteraceae palaeo-polyploidization history and plant inulin production.</title>
        <authorList>
            <person name="Fan W."/>
            <person name="Wang S."/>
            <person name="Wang H."/>
            <person name="Wang A."/>
            <person name="Jiang F."/>
            <person name="Liu H."/>
            <person name="Zhao H."/>
            <person name="Xu D."/>
            <person name="Zhang Y."/>
        </authorList>
    </citation>
    <scope>NUCLEOTIDE SEQUENCE [LARGE SCALE GENOMIC DNA]</scope>
    <source>
        <strain evidence="2">cv. Punajuju</strain>
    </source>
</reference>
<accession>A0ACB9GB82</accession>
<protein>
    <submittedName>
        <fullName evidence="1">Uncharacterized protein</fullName>
    </submittedName>
</protein>
<sequence length="91" mass="10304">MSQQIDLKGYSATPTVNKKIKRSRKSPIFYKAQFLNPAMKGYLMFLIQLQKFLSLATAVITNGLKCPKFGVLALMQLIKDHLCWVDPSVVE</sequence>
<comment type="caution">
    <text evidence="1">The sequence shown here is derived from an EMBL/GenBank/DDBJ whole genome shotgun (WGS) entry which is preliminary data.</text>
</comment>
<dbReference type="EMBL" id="CM042010">
    <property type="protein sequence ID" value="KAI3780743.1"/>
    <property type="molecule type" value="Genomic_DNA"/>
</dbReference>
<proteinExistence type="predicted"/>